<gene>
    <name evidence="1" type="ORF">OI18_04920</name>
</gene>
<proteinExistence type="predicted"/>
<dbReference type="STRING" id="1349421.OI18_04920"/>
<accession>A0A0C1L649</accession>
<evidence type="ECO:0000313" key="1">
    <source>
        <dbReference type="EMBL" id="KIC95602.1"/>
    </source>
</evidence>
<name>A0A0C1L649_9BACT</name>
<dbReference type="Proteomes" id="UP000031408">
    <property type="component" value="Unassembled WGS sequence"/>
</dbReference>
<keyword evidence="2" id="KW-1185">Reference proteome</keyword>
<comment type="caution">
    <text evidence="1">The sequence shown here is derived from an EMBL/GenBank/DDBJ whole genome shotgun (WGS) entry which is preliminary data.</text>
</comment>
<organism evidence="1 2">
    <name type="scientific">Flavihumibacter solisilvae</name>
    <dbReference type="NCBI Taxonomy" id="1349421"/>
    <lineage>
        <taxon>Bacteria</taxon>
        <taxon>Pseudomonadati</taxon>
        <taxon>Bacteroidota</taxon>
        <taxon>Chitinophagia</taxon>
        <taxon>Chitinophagales</taxon>
        <taxon>Chitinophagaceae</taxon>
        <taxon>Flavihumibacter</taxon>
    </lineage>
</organism>
<reference evidence="1 2" key="1">
    <citation type="submission" date="2014-11" db="EMBL/GenBank/DDBJ databases">
        <title>Genome sequence of Flavihumibacter solisilvae 3-3.</title>
        <authorList>
            <person name="Zhou G."/>
            <person name="Li M."/>
            <person name="Wang G."/>
        </authorList>
    </citation>
    <scope>NUCLEOTIDE SEQUENCE [LARGE SCALE GENOMIC DNA]</scope>
    <source>
        <strain evidence="1 2">3-3</strain>
    </source>
</reference>
<evidence type="ECO:0008006" key="3">
    <source>
        <dbReference type="Google" id="ProtNLM"/>
    </source>
</evidence>
<dbReference type="EMBL" id="JSVC01000005">
    <property type="protein sequence ID" value="KIC95602.1"/>
    <property type="molecule type" value="Genomic_DNA"/>
</dbReference>
<dbReference type="AlphaFoldDB" id="A0A0C1L649"/>
<dbReference type="PROSITE" id="PS51257">
    <property type="entry name" value="PROKAR_LIPOPROTEIN"/>
    <property type="match status" value="1"/>
</dbReference>
<dbReference type="OrthoDB" id="668891at2"/>
<sequence length="262" mass="29980">MTKLTGFLLTICSLVLVSSCSKDPVKLEEENLADYFNLEPGKYTIYQLDSLVKVPFNDTAFTTVSYQAKDLVDTIITDGLGQKSWRIFRYLRPVNSTDESDWRSDITYFITPTRNDVQVVENNLRFQKLVLPITQDKVWRGNSHIATTPGSSLDYLDAWEYSYQAINEPFMPWDVEIDSTVTVLQADIAESAYEYSPVDIDQDGYRTHSYEVYAKNVGLIYKYLVHWKYEARTLNGNGTPVPPYPSGNKLGFGITMRMLSHN</sequence>
<dbReference type="RefSeq" id="WP_039137699.1">
    <property type="nucleotide sequence ID" value="NZ_JSVC01000005.1"/>
</dbReference>
<evidence type="ECO:0000313" key="2">
    <source>
        <dbReference type="Proteomes" id="UP000031408"/>
    </source>
</evidence>
<protein>
    <recommendedName>
        <fullName evidence="3">Lipoprotein</fullName>
    </recommendedName>
</protein>